<keyword evidence="6" id="KW-1185">Reference proteome</keyword>
<dbReference type="AlphaFoldDB" id="A0A077Z7E7"/>
<evidence type="ECO:0000256" key="1">
    <source>
        <dbReference type="ARBA" id="ARBA00004123"/>
    </source>
</evidence>
<feature type="compositionally biased region" description="Basic and acidic residues" evidence="3">
    <location>
        <begin position="1"/>
        <end position="11"/>
    </location>
</feature>
<keyword evidence="2" id="KW-0539">Nucleus</keyword>
<dbReference type="Pfam" id="PF00622">
    <property type="entry name" value="SPRY"/>
    <property type="match status" value="1"/>
</dbReference>
<keyword evidence="5" id="KW-0808">Transferase</keyword>
<dbReference type="GO" id="GO:0032259">
    <property type="term" value="P:methylation"/>
    <property type="evidence" value="ECO:0007669"/>
    <property type="project" value="UniProtKB-KW"/>
</dbReference>
<dbReference type="GO" id="GO:0008168">
    <property type="term" value="F:methyltransferase activity"/>
    <property type="evidence" value="ECO:0007669"/>
    <property type="project" value="UniProtKB-KW"/>
</dbReference>
<evidence type="ECO:0000259" key="4">
    <source>
        <dbReference type="PROSITE" id="PS50188"/>
    </source>
</evidence>
<dbReference type="InterPro" id="IPR003877">
    <property type="entry name" value="SPRY_dom"/>
</dbReference>
<protein>
    <submittedName>
        <fullName evidence="5">Set1:Ash2 histone methyltransferase complex</fullName>
    </submittedName>
</protein>
<name>A0A077Z7E7_TRITR</name>
<dbReference type="InterPro" id="IPR001870">
    <property type="entry name" value="B30.2/SPRY"/>
</dbReference>
<dbReference type="InterPro" id="IPR013320">
    <property type="entry name" value="ConA-like_dom_sf"/>
</dbReference>
<dbReference type="InterPro" id="IPR043136">
    <property type="entry name" value="B30.2/SPRY_sf"/>
</dbReference>
<dbReference type="SMART" id="SM00449">
    <property type="entry name" value="SPRY"/>
    <property type="match status" value="1"/>
</dbReference>
<evidence type="ECO:0000313" key="5">
    <source>
        <dbReference type="EMBL" id="CDW55568.1"/>
    </source>
</evidence>
<dbReference type="PROSITE" id="PS50188">
    <property type="entry name" value="B302_SPRY"/>
    <property type="match status" value="1"/>
</dbReference>
<sequence length="359" mass="39758">MCPMRNPERSSCHSAAYDAGGGESVALSTRGRSGKRKADQQGSAVNRKNRAQGVVSKLSTAIEYPFNKDGYRYFLAECDPNAPNRHLLDESVEHAGKPIPSQSYRIVRPSSITMSANDRAPQIKLSNEGLTATGDKGYCVVRGTHDVVRGTWFYEVKVDSQPKDSHARIGWSQSLGVLQGPVGYDVFSYSMRSLHGTRFHKSVGKHYGSPYSEGDILGVLIHLPESVGSPPHLPSSGKNLPLIKFKSCCYFEEKDDPVRTQKTQKPLKGSKIVYYINGVSQGIAFSDIYDARYFPAVSLYKNMTITVNFGPKFVYPPEDMLFSPMSDRVEAINIEQCLSDILYFVCGQENSSKHYSLPS</sequence>
<dbReference type="SUPFAM" id="SSF49899">
    <property type="entry name" value="Concanavalin A-like lectins/glucanases"/>
    <property type="match status" value="1"/>
</dbReference>
<dbReference type="PANTHER" id="PTHR10598">
    <property type="entry name" value="SET1/ASH2 HISTONE METHYLTRANSFERASE COMPLEX SUBUNIT ASH2"/>
    <property type="match status" value="1"/>
</dbReference>
<dbReference type="InterPro" id="IPR037353">
    <property type="entry name" value="ASH2"/>
</dbReference>
<dbReference type="GO" id="GO:0000976">
    <property type="term" value="F:transcription cis-regulatory region binding"/>
    <property type="evidence" value="ECO:0007669"/>
    <property type="project" value="TreeGrafter"/>
</dbReference>
<keyword evidence="5" id="KW-0489">Methyltransferase</keyword>
<dbReference type="GO" id="GO:0048188">
    <property type="term" value="C:Set1C/COMPASS complex"/>
    <property type="evidence" value="ECO:0007669"/>
    <property type="project" value="InterPro"/>
</dbReference>
<gene>
    <name evidence="5" type="ORF">TTRE_0000384101</name>
</gene>
<dbReference type="CDD" id="cd12872">
    <property type="entry name" value="SPRY_Ash2"/>
    <property type="match status" value="1"/>
</dbReference>
<dbReference type="STRING" id="36087.A0A077Z7E7"/>
<reference evidence="5" key="2">
    <citation type="submission" date="2014-03" db="EMBL/GenBank/DDBJ databases">
        <title>The whipworm genome and dual-species transcriptomics of an intimate host-pathogen interaction.</title>
        <authorList>
            <person name="Foth B.J."/>
            <person name="Tsai I.J."/>
            <person name="Reid A.J."/>
            <person name="Bancroft A.J."/>
            <person name="Nichol S."/>
            <person name="Tracey A."/>
            <person name="Holroyd N."/>
            <person name="Cotton J.A."/>
            <person name="Stanley E.J."/>
            <person name="Zarowiecki M."/>
            <person name="Liu J.Z."/>
            <person name="Huckvale T."/>
            <person name="Cooper P.J."/>
            <person name="Grencis R.K."/>
            <person name="Berriman M."/>
        </authorList>
    </citation>
    <scope>NUCLEOTIDE SEQUENCE [LARGE SCALE GENOMIC DNA]</scope>
</reference>
<evidence type="ECO:0000313" key="6">
    <source>
        <dbReference type="Proteomes" id="UP000030665"/>
    </source>
</evidence>
<accession>A0A077Z7E7</accession>
<dbReference type="PANTHER" id="PTHR10598:SF0">
    <property type="entry name" value="SET1_ASH2 HISTONE METHYLTRANSFERASE COMPLEX SUBUNIT ASH2"/>
    <property type="match status" value="1"/>
</dbReference>
<proteinExistence type="predicted"/>
<feature type="region of interest" description="Disordered" evidence="3">
    <location>
        <begin position="1"/>
        <end position="51"/>
    </location>
</feature>
<dbReference type="OrthoDB" id="515692at2759"/>
<reference evidence="5" key="1">
    <citation type="submission" date="2014-01" db="EMBL/GenBank/DDBJ databases">
        <authorList>
            <person name="Aslett M."/>
        </authorList>
    </citation>
    <scope>NUCLEOTIDE SEQUENCE</scope>
</reference>
<organism evidence="5 6">
    <name type="scientific">Trichuris trichiura</name>
    <name type="common">Whipworm</name>
    <name type="synonym">Trichocephalus trichiurus</name>
    <dbReference type="NCBI Taxonomy" id="36087"/>
    <lineage>
        <taxon>Eukaryota</taxon>
        <taxon>Metazoa</taxon>
        <taxon>Ecdysozoa</taxon>
        <taxon>Nematoda</taxon>
        <taxon>Enoplea</taxon>
        <taxon>Dorylaimia</taxon>
        <taxon>Trichinellida</taxon>
        <taxon>Trichuridae</taxon>
        <taxon>Trichuris</taxon>
    </lineage>
</organism>
<evidence type="ECO:0000256" key="2">
    <source>
        <dbReference type="ARBA" id="ARBA00023242"/>
    </source>
</evidence>
<dbReference type="Gene3D" id="2.60.120.920">
    <property type="match status" value="1"/>
</dbReference>
<comment type="subcellular location">
    <subcellularLocation>
        <location evidence="1">Nucleus</location>
    </subcellularLocation>
</comment>
<feature type="domain" description="B30.2/SPRY" evidence="4">
    <location>
        <begin position="91"/>
        <end position="314"/>
    </location>
</feature>
<dbReference type="Proteomes" id="UP000030665">
    <property type="component" value="Unassembled WGS sequence"/>
</dbReference>
<evidence type="ECO:0000256" key="3">
    <source>
        <dbReference type="SAM" id="MobiDB-lite"/>
    </source>
</evidence>
<dbReference type="EMBL" id="HG805964">
    <property type="protein sequence ID" value="CDW55568.1"/>
    <property type="molecule type" value="Genomic_DNA"/>
</dbReference>